<dbReference type="PANTHER" id="PTHR42655">
    <property type="entry name" value="GLYCOGEN PHOSPHORYLASE"/>
    <property type="match status" value="1"/>
</dbReference>
<dbReference type="GO" id="GO:0030170">
    <property type="term" value="F:pyridoxal phosphate binding"/>
    <property type="evidence" value="ECO:0007669"/>
    <property type="project" value="InterPro"/>
</dbReference>
<gene>
    <name evidence="2" type="ORF">MNBD_GAMMA19-916</name>
</gene>
<dbReference type="Pfam" id="PF00343">
    <property type="entry name" value="Phosphorylase"/>
    <property type="match status" value="1"/>
</dbReference>
<dbReference type="EMBL" id="UOFV01000077">
    <property type="protein sequence ID" value="VAW96108.1"/>
    <property type="molecule type" value="Genomic_DNA"/>
</dbReference>
<accession>A0A3B0ZRJ7</accession>
<sequence>DEIPDQSYWSIRQTLKSRLFSDVRERVTLQLERNGCGEFHIQRLTSNISEHQTDILTLGFARRFATYKRATLLFSDPERLARLLNNPDRPVVILFAGKAHPNDHPGQELIRAIHHFSRRPEFEGKIILLEGYDLALARKLVSGVDVWVNNPEYPMEASGTSGEKAGLNGVLNLSVLDGWWGEGYNGDNGWGIVPHGEDYDADFRNREEGEALLDILERDIIPTYYARNGFGYSEEWVRLSKNSMKSILPHFNSQRMVMDYVEKFYAPASQQHRKLKKDQANPARELATWKQKISERWPQVSMQRIDTAPEQLMHGETLKIQVSVYLDGLESSDIVVECLMGTTTVHEELIVQMRIPLQADGEKVDKQQTFILDLEPVLSGLQHYKIRAYPHHVLQAHPFETGCMIWL</sequence>
<dbReference type="GO" id="GO:0008184">
    <property type="term" value="F:glycogen phosphorylase activity"/>
    <property type="evidence" value="ECO:0007669"/>
    <property type="project" value="InterPro"/>
</dbReference>
<protein>
    <submittedName>
        <fullName evidence="2">Glycogen phosphorylase</fullName>
        <ecNumber evidence="2">2.4.1.1</ecNumber>
    </submittedName>
</protein>
<feature type="non-terminal residue" evidence="2">
    <location>
        <position position="1"/>
    </location>
</feature>
<dbReference type="EC" id="2.4.1.1" evidence="2"/>
<dbReference type="SUPFAM" id="SSF53756">
    <property type="entry name" value="UDP-Glycosyltransferase/glycogen phosphorylase"/>
    <property type="match status" value="1"/>
</dbReference>
<dbReference type="Gene3D" id="3.40.50.2000">
    <property type="entry name" value="Glycogen Phosphorylase B"/>
    <property type="match status" value="1"/>
</dbReference>
<dbReference type="InterPro" id="IPR052182">
    <property type="entry name" value="Glycogen/Maltodextrin_Phosph"/>
</dbReference>
<dbReference type="InterPro" id="IPR000811">
    <property type="entry name" value="Glyco_trans_35"/>
</dbReference>
<name>A0A3B0ZRJ7_9ZZZZ</name>
<dbReference type="PANTHER" id="PTHR42655:SF1">
    <property type="entry name" value="GLYCOGEN PHOSPHORYLASE"/>
    <property type="match status" value="1"/>
</dbReference>
<dbReference type="AlphaFoldDB" id="A0A3B0ZRJ7"/>
<organism evidence="2">
    <name type="scientific">hydrothermal vent metagenome</name>
    <dbReference type="NCBI Taxonomy" id="652676"/>
    <lineage>
        <taxon>unclassified sequences</taxon>
        <taxon>metagenomes</taxon>
        <taxon>ecological metagenomes</taxon>
    </lineage>
</organism>
<evidence type="ECO:0000313" key="2">
    <source>
        <dbReference type="EMBL" id="VAW96108.1"/>
    </source>
</evidence>
<keyword evidence="2" id="KW-0328">Glycosyltransferase</keyword>
<dbReference type="InterPro" id="IPR011834">
    <property type="entry name" value="Agluc_phsphrylas"/>
</dbReference>
<dbReference type="NCBIfam" id="TIGR02094">
    <property type="entry name" value="more_P_ylases"/>
    <property type="match status" value="1"/>
</dbReference>
<reference evidence="2" key="1">
    <citation type="submission" date="2018-06" db="EMBL/GenBank/DDBJ databases">
        <authorList>
            <person name="Zhirakovskaya E."/>
        </authorList>
    </citation>
    <scope>NUCLEOTIDE SEQUENCE</scope>
</reference>
<dbReference type="GO" id="GO:0005975">
    <property type="term" value="P:carbohydrate metabolic process"/>
    <property type="evidence" value="ECO:0007669"/>
    <property type="project" value="InterPro"/>
</dbReference>
<proteinExistence type="inferred from homology"/>
<evidence type="ECO:0000256" key="1">
    <source>
        <dbReference type="ARBA" id="ARBA00006047"/>
    </source>
</evidence>
<comment type="similarity">
    <text evidence="1">Belongs to the glycogen phosphorylase family.</text>
</comment>
<keyword evidence="2" id="KW-0808">Transferase</keyword>